<dbReference type="PANTHER" id="PTHR46118:SF4">
    <property type="entry name" value="PROTEIN ABHD11"/>
    <property type="match status" value="1"/>
</dbReference>
<dbReference type="SUPFAM" id="SSF53474">
    <property type="entry name" value="alpha/beta-Hydrolases"/>
    <property type="match status" value="1"/>
</dbReference>
<evidence type="ECO:0000256" key="1">
    <source>
        <dbReference type="ARBA" id="ARBA00022801"/>
    </source>
</evidence>
<name>A0A831WBN8_9GAMM</name>
<reference evidence="3" key="1">
    <citation type="journal article" date="2020" name="mSystems">
        <title>Genome- and Community-Level Interaction Insights into Carbon Utilization and Element Cycling Functions of Hydrothermarchaeota in Hydrothermal Sediment.</title>
        <authorList>
            <person name="Zhou Z."/>
            <person name="Liu Y."/>
            <person name="Xu W."/>
            <person name="Pan J."/>
            <person name="Luo Z.H."/>
            <person name="Li M."/>
        </authorList>
    </citation>
    <scope>NUCLEOTIDE SEQUENCE [LARGE SCALE GENOMIC DNA]</scope>
    <source>
        <strain evidence="3">HyVt-458</strain>
    </source>
</reference>
<evidence type="ECO:0000313" key="3">
    <source>
        <dbReference type="EMBL" id="HEC06635.1"/>
    </source>
</evidence>
<keyword evidence="1 3" id="KW-0378">Hydrolase</keyword>
<dbReference type="PRINTS" id="PR00111">
    <property type="entry name" value="ABHYDROLASE"/>
</dbReference>
<proteinExistence type="predicted"/>
<dbReference type="InterPro" id="IPR000073">
    <property type="entry name" value="AB_hydrolase_1"/>
</dbReference>
<dbReference type="Pfam" id="PF00561">
    <property type="entry name" value="Abhydrolase_1"/>
    <property type="match status" value="1"/>
</dbReference>
<evidence type="ECO:0000259" key="2">
    <source>
        <dbReference type="Pfam" id="PF00561"/>
    </source>
</evidence>
<sequence length="269" mass="30113">MASRSRSGRGFFPVKLYFRQFGEENLGMPLVLLHGLLGSLVNWQRIARSLGERYRVIVPDLRNHGRSPHSDDVSYPAMASDVLELLDDLDIPRVVPVGHSMGGKAAMVLALHHADRVERLAVVDIAPVSYSGRLAQLLDALLALPLDRIENRAHADALLAERVSDKAVRDHMLQNLQRTDNGWRWRNNLLALRDGLDVISGFPEQAPKPYTGKCCFIKGEHSDYIEEQSLPRIRALFPAAEIVEIPAAGHWVYAEQPQAFVKTLENFLS</sequence>
<gene>
    <name evidence="3" type="ORF">ENJ12_07275</name>
</gene>
<dbReference type="Proteomes" id="UP000886339">
    <property type="component" value="Unassembled WGS sequence"/>
</dbReference>
<dbReference type="InterPro" id="IPR029058">
    <property type="entry name" value="AB_hydrolase_fold"/>
</dbReference>
<dbReference type="GO" id="GO:0016787">
    <property type="term" value="F:hydrolase activity"/>
    <property type="evidence" value="ECO:0007669"/>
    <property type="project" value="UniProtKB-KW"/>
</dbReference>
<dbReference type="PANTHER" id="PTHR46118">
    <property type="entry name" value="PROTEIN ABHD11"/>
    <property type="match status" value="1"/>
</dbReference>
<dbReference type="EMBL" id="DRLF01000254">
    <property type="protein sequence ID" value="HEC06635.1"/>
    <property type="molecule type" value="Genomic_DNA"/>
</dbReference>
<dbReference type="Gene3D" id="3.40.50.1820">
    <property type="entry name" value="alpha/beta hydrolase"/>
    <property type="match status" value="1"/>
</dbReference>
<comment type="caution">
    <text evidence="3">The sequence shown here is derived from an EMBL/GenBank/DDBJ whole genome shotgun (WGS) entry which is preliminary data.</text>
</comment>
<dbReference type="AlphaFoldDB" id="A0A831WBN8"/>
<accession>A0A831WBN8</accession>
<organism evidence="3">
    <name type="scientific">Thiolapillus brandeum</name>
    <dbReference type="NCBI Taxonomy" id="1076588"/>
    <lineage>
        <taxon>Bacteria</taxon>
        <taxon>Pseudomonadati</taxon>
        <taxon>Pseudomonadota</taxon>
        <taxon>Gammaproteobacteria</taxon>
        <taxon>Chromatiales</taxon>
        <taxon>Sedimenticolaceae</taxon>
        <taxon>Thiolapillus</taxon>
    </lineage>
</organism>
<protein>
    <submittedName>
        <fullName evidence="3">Alpha/beta fold hydrolase</fullName>
    </submittedName>
</protein>
<feature type="domain" description="AB hydrolase-1" evidence="2">
    <location>
        <begin position="29"/>
        <end position="256"/>
    </location>
</feature>